<dbReference type="InParanoid" id="A0A2K3DHR4"/>
<dbReference type="InterPro" id="IPR000863">
    <property type="entry name" value="Sulfotransferase_dom"/>
</dbReference>
<dbReference type="ExpressionAtlas" id="A0A2K3DHR4">
    <property type="expression patterns" value="baseline and differential"/>
</dbReference>
<evidence type="ECO:0000259" key="7">
    <source>
        <dbReference type="Pfam" id="PF00685"/>
    </source>
</evidence>
<keyword evidence="1 5" id="KW-0808">Transferase</keyword>
<feature type="active site" description="For sulfotransferase activity" evidence="3">
    <location>
        <position position="55"/>
    </location>
</feature>
<dbReference type="SUPFAM" id="SSF52540">
    <property type="entry name" value="P-loop containing nucleoside triphosphate hydrolases"/>
    <property type="match status" value="1"/>
</dbReference>
<dbReference type="Pfam" id="PF00685">
    <property type="entry name" value="Sulfotransfer_1"/>
    <property type="match status" value="1"/>
</dbReference>
<protein>
    <recommendedName>
        <fullName evidence="5">Sulfotransferase</fullName>
        <ecNumber evidence="5">2.8.2.-</ecNumber>
    </recommendedName>
</protein>
<keyword evidence="2" id="KW-0325">Glycoprotein</keyword>
<evidence type="ECO:0000256" key="2">
    <source>
        <dbReference type="ARBA" id="ARBA00023180"/>
    </source>
</evidence>
<dbReference type="PANTHER" id="PTHR10605">
    <property type="entry name" value="HEPARAN SULFATE SULFOTRANSFERASE"/>
    <property type="match status" value="1"/>
</dbReference>
<evidence type="ECO:0000256" key="3">
    <source>
        <dbReference type="PIRSR" id="PIRSR637359-1"/>
    </source>
</evidence>
<feature type="binding site" evidence="4">
    <location>
        <position position="157"/>
    </location>
    <ligand>
        <name>3'-phosphoadenylyl sulfate</name>
        <dbReference type="ChEBI" id="CHEBI:58339"/>
    </ligand>
</feature>
<dbReference type="EC" id="2.8.2.-" evidence="5"/>
<evidence type="ECO:0000313" key="9">
    <source>
        <dbReference type="Proteomes" id="UP000006906"/>
    </source>
</evidence>
<dbReference type="InterPro" id="IPR027417">
    <property type="entry name" value="P-loop_NTPase"/>
</dbReference>
<keyword evidence="9" id="KW-1185">Reference proteome</keyword>
<reference evidence="8 9" key="1">
    <citation type="journal article" date="2007" name="Science">
        <title>The Chlamydomonas genome reveals the evolution of key animal and plant functions.</title>
        <authorList>
            <person name="Merchant S.S."/>
            <person name="Prochnik S.E."/>
            <person name="Vallon O."/>
            <person name="Harris E.H."/>
            <person name="Karpowicz S.J."/>
            <person name="Witman G.B."/>
            <person name="Terry A."/>
            <person name="Salamov A."/>
            <person name="Fritz-Laylin L.K."/>
            <person name="Marechal-Drouard L."/>
            <person name="Marshall W.F."/>
            <person name="Qu L.H."/>
            <person name="Nelson D.R."/>
            <person name="Sanderfoot A.A."/>
            <person name="Spalding M.H."/>
            <person name="Kapitonov V.V."/>
            <person name="Ren Q."/>
            <person name="Ferris P."/>
            <person name="Lindquist E."/>
            <person name="Shapiro H."/>
            <person name="Lucas S.M."/>
            <person name="Grimwood J."/>
            <person name="Schmutz J."/>
            <person name="Cardol P."/>
            <person name="Cerutti H."/>
            <person name="Chanfreau G."/>
            <person name="Chen C.L."/>
            <person name="Cognat V."/>
            <person name="Croft M.T."/>
            <person name="Dent R."/>
            <person name="Dutcher S."/>
            <person name="Fernandez E."/>
            <person name="Fukuzawa H."/>
            <person name="Gonzalez-Ballester D."/>
            <person name="Gonzalez-Halphen D."/>
            <person name="Hallmann A."/>
            <person name="Hanikenne M."/>
            <person name="Hippler M."/>
            <person name="Inwood W."/>
            <person name="Jabbari K."/>
            <person name="Kalanon M."/>
            <person name="Kuras R."/>
            <person name="Lefebvre P.A."/>
            <person name="Lemaire S.D."/>
            <person name="Lobanov A.V."/>
            <person name="Lohr M."/>
            <person name="Manuell A."/>
            <person name="Meier I."/>
            <person name="Mets L."/>
            <person name="Mittag M."/>
            <person name="Mittelmeier T."/>
            <person name="Moroney J.V."/>
            <person name="Moseley J."/>
            <person name="Napoli C."/>
            <person name="Nedelcu A.M."/>
            <person name="Niyogi K."/>
            <person name="Novoselov S.V."/>
            <person name="Paulsen I.T."/>
            <person name="Pazour G."/>
            <person name="Purton S."/>
            <person name="Ral J.P."/>
            <person name="Riano-Pachon D.M."/>
            <person name="Riekhof W."/>
            <person name="Rymarquis L."/>
            <person name="Schroda M."/>
            <person name="Stern D."/>
            <person name="Umen J."/>
            <person name="Willows R."/>
            <person name="Wilson N."/>
            <person name="Zimmer S.L."/>
            <person name="Allmer J."/>
            <person name="Balk J."/>
            <person name="Bisova K."/>
            <person name="Chen C.J."/>
            <person name="Elias M."/>
            <person name="Gendler K."/>
            <person name="Hauser C."/>
            <person name="Lamb M.R."/>
            <person name="Ledford H."/>
            <person name="Long J.C."/>
            <person name="Minagawa J."/>
            <person name="Page M.D."/>
            <person name="Pan J."/>
            <person name="Pootakham W."/>
            <person name="Roje S."/>
            <person name="Rose A."/>
            <person name="Stahlberg E."/>
            <person name="Terauchi A.M."/>
            <person name="Yang P."/>
            <person name="Ball S."/>
            <person name="Bowler C."/>
            <person name="Dieckmann C.L."/>
            <person name="Gladyshev V.N."/>
            <person name="Green P."/>
            <person name="Jorgensen R."/>
            <person name="Mayfield S."/>
            <person name="Mueller-Roeber B."/>
            <person name="Rajamani S."/>
            <person name="Sayre R.T."/>
            <person name="Brokstein P."/>
            <person name="Dubchak I."/>
            <person name="Goodstein D."/>
            <person name="Hornick L."/>
            <person name="Huang Y.W."/>
            <person name="Jhaveri J."/>
            <person name="Luo Y."/>
            <person name="Martinez D."/>
            <person name="Ngau W.C."/>
            <person name="Otillar B."/>
            <person name="Poliakov A."/>
            <person name="Porter A."/>
            <person name="Szajkowski L."/>
            <person name="Werner G."/>
            <person name="Zhou K."/>
            <person name="Grigoriev I.V."/>
            <person name="Rokhsar D.S."/>
            <person name="Grossman A.R."/>
        </authorList>
    </citation>
    <scope>NUCLEOTIDE SEQUENCE [LARGE SCALE GENOMIC DNA]</scope>
    <source>
        <strain evidence="9">CC-503</strain>
    </source>
</reference>
<proteinExistence type="inferred from homology"/>
<organism evidence="8 9">
    <name type="scientific">Chlamydomonas reinhardtii</name>
    <name type="common">Chlamydomonas smithii</name>
    <dbReference type="NCBI Taxonomy" id="3055"/>
    <lineage>
        <taxon>Eukaryota</taxon>
        <taxon>Viridiplantae</taxon>
        <taxon>Chlorophyta</taxon>
        <taxon>core chlorophytes</taxon>
        <taxon>Chlorophyceae</taxon>
        <taxon>CS clade</taxon>
        <taxon>Chlamydomonadales</taxon>
        <taxon>Chlamydomonadaceae</taxon>
        <taxon>Chlamydomonas</taxon>
    </lineage>
</organism>
<evidence type="ECO:0000256" key="1">
    <source>
        <dbReference type="ARBA" id="ARBA00022679"/>
    </source>
</evidence>
<dbReference type="KEGG" id="cre:CHLRE_08g376650v5"/>
<dbReference type="Gramene" id="PNW80069">
    <property type="protein sequence ID" value="PNW80069"/>
    <property type="gene ID" value="CHLRE_08g376650v5"/>
</dbReference>
<name>A0A2K3DHR4_CHLRE</name>
<feature type="signal peptide" evidence="6">
    <location>
        <begin position="1"/>
        <end position="22"/>
    </location>
</feature>
<evidence type="ECO:0000256" key="4">
    <source>
        <dbReference type="PIRSR" id="PIRSR637359-2"/>
    </source>
</evidence>
<feature type="domain" description="Sulfotransferase" evidence="7">
    <location>
        <begin position="133"/>
        <end position="281"/>
    </location>
</feature>
<dbReference type="PaxDb" id="3055-EDP02695"/>
<keyword evidence="6" id="KW-0732">Signal</keyword>
<dbReference type="RefSeq" id="XP_001694262.2">
    <property type="nucleotide sequence ID" value="XM_001694210.2"/>
</dbReference>
<dbReference type="Gene3D" id="3.40.50.300">
    <property type="entry name" value="P-loop containing nucleotide triphosphate hydrolases"/>
    <property type="match status" value="1"/>
</dbReference>
<dbReference type="InterPro" id="IPR037359">
    <property type="entry name" value="NST/OST"/>
</dbReference>
<accession>A0A2K3DHR4</accession>
<dbReference type="OrthoDB" id="524083at2759"/>
<dbReference type="Proteomes" id="UP000006906">
    <property type="component" value="Chromosome 8"/>
</dbReference>
<dbReference type="PANTHER" id="PTHR10605:SF56">
    <property type="entry name" value="BIFUNCTIONAL HEPARAN SULFATE N-DEACETYLASE_N-SULFOTRANSFERASE"/>
    <property type="match status" value="1"/>
</dbReference>
<feature type="binding site" evidence="4">
    <location>
        <position position="149"/>
    </location>
    <ligand>
        <name>3'-phosphoadenylyl sulfate</name>
        <dbReference type="ChEBI" id="CHEBI:58339"/>
    </ligand>
</feature>
<dbReference type="EMBL" id="CM008969">
    <property type="protein sequence ID" value="PNW80069.1"/>
    <property type="molecule type" value="Genomic_DNA"/>
</dbReference>
<evidence type="ECO:0000256" key="6">
    <source>
        <dbReference type="SAM" id="SignalP"/>
    </source>
</evidence>
<sequence length="366" mass="41818">MPCLSILIASALLVCTLPTGLAILGLKEERLKTNTTLPMEELYSPPHYSVIGQQKCGTSTLWNQLIQNPVIRWAGPSKELFFWNVDLPKTTLCDNHIESYLLQVAIQREKFNRTDVLMGDWSTTYFSCLCCPLTLKMLNPKMKIIVVLRDPVQRALSRFLEQKRNERFPLHKEVKNHTFATFVDQEVDEMDACVERASAFKNQLSNSAVPVGWGGGMSLGQWMEAQCFARRNIIGWSAYDVFLENYLAHFPPGQVLVLYTNELAENPLSAIRKTESFLGAPEFNYDPNRLSMVFNSRACYHWKCAKKANEIKAVDDSEPVTNRTAPFLQAVSRLTTFFKPRMQRMFKWADEGRIADVPPAWRSTYA</sequence>
<dbReference type="GeneID" id="5719934"/>
<evidence type="ECO:0000313" key="8">
    <source>
        <dbReference type="EMBL" id="PNW80069.1"/>
    </source>
</evidence>
<feature type="chain" id="PRO_5014426331" description="Sulfotransferase" evidence="6">
    <location>
        <begin position="23"/>
        <end position="366"/>
    </location>
</feature>
<gene>
    <name evidence="8" type="ORF">CHLRE_08g376650v5</name>
</gene>
<evidence type="ECO:0000256" key="5">
    <source>
        <dbReference type="RuleBase" id="RU361155"/>
    </source>
</evidence>
<dbReference type="AlphaFoldDB" id="A0A2K3DHR4"/>
<dbReference type="GO" id="GO:0008146">
    <property type="term" value="F:sulfotransferase activity"/>
    <property type="evidence" value="ECO:0007669"/>
    <property type="project" value="InterPro"/>
</dbReference>
<comment type="similarity">
    <text evidence="5">Belongs to the sulfotransferase 1 family.</text>
</comment>